<protein>
    <submittedName>
        <fullName evidence="1">Uncharacterized protein</fullName>
    </submittedName>
</protein>
<organism evidence="1 2">
    <name type="scientific">Pluteus cervinus</name>
    <dbReference type="NCBI Taxonomy" id="181527"/>
    <lineage>
        <taxon>Eukaryota</taxon>
        <taxon>Fungi</taxon>
        <taxon>Dikarya</taxon>
        <taxon>Basidiomycota</taxon>
        <taxon>Agaricomycotina</taxon>
        <taxon>Agaricomycetes</taxon>
        <taxon>Agaricomycetidae</taxon>
        <taxon>Agaricales</taxon>
        <taxon>Pluteineae</taxon>
        <taxon>Pluteaceae</taxon>
        <taxon>Pluteus</taxon>
    </lineage>
</organism>
<sequence length="104" mass="11867">MSTFSHNHPLDTSNYMIHSLQCQLEGNHDRKQNFMLFIVVVVVVIVTMRTTTKSKASTYFTMIRAPKIYSTKTEKQAHLVHPVRSLPTSPIHPSKDPRTPFANS</sequence>
<accession>A0ACD3A545</accession>
<name>A0ACD3A545_9AGAR</name>
<reference evidence="1 2" key="1">
    <citation type="journal article" date="2019" name="Nat. Ecol. Evol.">
        <title>Megaphylogeny resolves global patterns of mushroom evolution.</title>
        <authorList>
            <person name="Varga T."/>
            <person name="Krizsan K."/>
            <person name="Foldi C."/>
            <person name="Dima B."/>
            <person name="Sanchez-Garcia M."/>
            <person name="Sanchez-Ramirez S."/>
            <person name="Szollosi G.J."/>
            <person name="Szarkandi J.G."/>
            <person name="Papp V."/>
            <person name="Albert L."/>
            <person name="Andreopoulos W."/>
            <person name="Angelini C."/>
            <person name="Antonin V."/>
            <person name="Barry K.W."/>
            <person name="Bougher N.L."/>
            <person name="Buchanan P."/>
            <person name="Buyck B."/>
            <person name="Bense V."/>
            <person name="Catcheside P."/>
            <person name="Chovatia M."/>
            <person name="Cooper J."/>
            <person name="Damon W."/>
            <person name="Desjardin D."/>
            <person name="Finy P."/>
            <person name="Geml J."/>
            <person name="Haridas S."/>
            <person name="Hughes K."/>
            <person name="Justo A."/>
            <person name="Karasinski D."/>
            <person name="Kautmanova I."/>
            <person name="Kiss B."/>
            <person name="Kocsube S."/>
            <person name="Kotiranta H."/>
            <person name="LaButti K.M."/>
            <person name="Lechner B.E."/>
            <person name="Liimatainen K."/>
            <person name="Lipzen A."/>
            <person name="Lukacs Z."/>
            <person name="Mihaltcheva S."/>
            <person name="Morgado L.N."/>
            <person name="Niskanen T."/>
            <person name="Noordeloos M.E."/>
            <person name="Ohm R.A."/>
            <person name="Ortiz-Santana B."/>
            <person name="Ovrebo C."/>
            <person name="Racz N."/>
            <person name="Riley R."/>
            <person name="Savchenko A."/>
            <person name="Shiryaev A."/>
            <person name="Soop K."/>
            <person name="Spirin V."/>
            <person name="Szebenyi C."/>
            <person name="Tomsovsky M."/>
            <person name="Tulloss R.E."/>
            <person name="Uehling J."/>
            <person name="Grigoriev I.V."/>
            <person name="Vagvolgyi C."/>
            <person name="Papp T."/>
            <person name="Martin F.M."/>
            <person name="Miettinen O."/>
            <person name="Hibbett D.S."/>
            <person name="Nagy L.G."/>
        </authorList>
    </citation>
    <scope>NUCLEOTIDE SEQUENCE [LARGE SCALE GENOMIC DNA]</scope>
    <source>
        <strain evidence="1 2">NL-1719</strain>
    </source>
</reference>
<evidence type="ECO:0000313" key="2">
    <source>
        <dbReference type="Proteomes" id="UP000308600"/>
    </source>
</evidence>
<dbReference type="Proteomes" id="UP000308600">
    <property type="component" value="Unassembled WGS sequence"/>
</dbReference>
<keyword evidence="2" id="KW-1185">Reference proteome</keyword>
<evidence type="ECO:0000313" key="1">
    <source>
        <dbReference type="EMBL" id="TFK60774.1"/>
    </source>
</evidence>
<gene>
    <name evidence="1" type="ORF">BDN72DRAFT_498190</name>
</gene>
<dbReference type="EMBL" id="ML208733">
    <property type="protein sequence ID" value="TFK60774.1"/>
    <property type="molecule type" value="Genomic_DNA"/>
</dbReference>
<proteinExistence type="predicted"/>